<dbReference type="InParanoid" id="A0A6L2Q6I4"/>
<feature type="region of interest" description="Disordered" evidence="14">
    <location>
        <begin position="220"/>
        <end position="268"/>
    </location>
</feature>
<evidence type="ECO:0000259" key="15">
    <source>
        <dbReference type="PROSITE" id="PS50039"/>
    </source>
</evidence>
<keyword evidence="11" id="KW-0131">Cell cycle</keyword>
<evidence type="ECO:0000313" key="17">
    <source>
        <dbReference type="Proteomes" id="UP000502823"/>
    </source>
</evidence>
<dbReference type="GO" id="GO:0000978">
    <property type="term" value="F:RNA polymerase II cis-regulatory region sequence-specific DNA binding"/>
    <property type="evidence" value="ECO:0007669"/>
    <property type="project" value="TreeGrafter"/>
</dbReference>
<keyword evidence="6" id="KW-0805">Transcription regulation</keyword>
<reference evidence="17" key="1">
    <citation type="submission" date="2020-01" db="EMBL/GenBank/DDBJ databases">
        <title>Draft genome sequence of the Termite Coptotermes fromosanus.</title>
        <authorList>
            <person name="Itakura S."/>
            <person name="Yosikawa Y."/>
            <person name="Umezawa K."/>
        </authorList>
    </citation>
    <scope>NUCLEOTIDE SEQUENCE [LARGE SCALE GENOMIC DNA]</scope>
</reference>
<organism evidence="16 17">
    <name type="scientific">Coptotermes formosanus</name>
    <name type="common">Formosan subterranean termite</name>
    <dbReference type="NCBI Taxonomy" id="36987"/>
    <lineage>
        <taxon>Eukaryota</taxon>
        <taxon>Metazoa</taxon>
        <taxon>Ecdysozoa</taxon>
        <taxon>Arthropoda</taxon>
        <taxon>Hexapoda</taxon>
        <taxon>Insecta</taxon>
        <taxon>Pterygota</taxon>
        <taxon>Neoptera</taxon>
        <taxon>Polyneoptera</taxon>
        <taxon>Dictyoptera</taxon>
        <taxon>Blattodea</taxon>
        <taxon>Blattoidea</taxon>
        <taxon>Termitoidae</taxon>
        <taxon>Rhinotermitidae</taxon>
        <taxon>Coptotermes</taxon>
    </lineage>
</organism>
<dbReference type="AlphaFoldDB" id="A0A6L2Q6I4"/>
<evidence type="ECO:0000256" key="11">
    <source>
        <dbReference type="ARBA" id="ARBA00023306"/>
    </source>
</evidence>
<keyword evidence="3" id="KW-0217">Developmental protein</keyword>
<dbReference type="PANTHER" id="PTHR45767">
    <property type="entry name" value="FORKHEAD BOX PROTEIN O"/>
    <property type="match status" value="1"/>
</dbReference>
<evidence type="ECO:0000256" key="2">
    <source>
        <dbReference type="ARBA" id="ARBA00004496"/>
    </source>
</evidence>
<comment type="subunit">
    <text evidence="12">Interacts with melt.</text>
</comment>
<dbReference type="FunCoup" id="A0A6L2Q6I4">
    <property type="interactions" value="249"/>
</dbReference>
<dbReference type="EMBL" id="BLKM01002183">
    <property type="protein sequence ID" value="GFG40489.1"/>
    <property type="molecule type" value="Genomic_DNA"/>
</dbReference>
<evidence type="ECO:0000256" key="13">
    <source>
        <dbReference type="PROSITE-ProRule" id="PRU00089"/>
    </source>
</evidence>
<dbReference type="PROSITE" id="PS50039">
    <property type="entry name" value="FORK_HEAD_3"/>
    <property type="match status" value="1"/>
</dbReference>
<keyword evidence="4" id="KW-0963">Cytoplasm</keyword>
<sequence>NSIRHNLSLHNRFMRVQNEGTGKSSWWMINPDAKPGKSARRRATSMETSKFEKRRGRVKKKVEALRNGLQAATDATPSPSSSISEGLDMFPGSPAVATASFQLSPDFRPRASSNASSCGRMSPFHSVPVDTEWASYSAAPGFGPEQLAGNLAEGMKLHQGGDFMQSYGGGNGGSNGQQPPPPPPPYDFGTPQQLHAASPYGLSQCPLHRMQACSCHLQHSPSYAQSEPSPDPLRGQPVPQGAQFGPPRALPSRDTDSRPDTPAPSTMMGQLMGALNNNALLDDLNLNIETLQGGFDCNVEEVIKHELSMDGSLDFNFSQNHHHAGVHQSASGAQELQQGIGPQQPAVSYSTTVSTGPSWVH</sequence>
<keyword evidence="7 13" id="KW-0238">DNA-binding</keyword>
<accession>A0A6L2Q6I4</accession>
<feature type="region of interest" description="Disordered" evidence="14">
    <location>
        <begin position="160"/>
        <end position="197"/>
    </location>
</feature>
<evidence type="ECO:0000256" key="3">
    <source>
        <dbReference type="ARBA" id="ARBA00022473"/>
    </source>
</evidence>
<evidence type="ECO:0000256" key="7">
    <source>
        <dbReference type="ARBA" id="ARBA00023125"/>
    </source>
</evidence>
<name>A0A6L2Q6I4_COPFO</name>
<evidence type="ECO:0000256" key="12">
    <source>
        <dbReference type="ARBA" id="ARBA00038846"/>
    </source>
</evidence>
<proteinExistence type="predicted"/>
<dbReference type="GO" id="GO:0005737">
    <property type="term" value="C:cytoplasm"/>
    <property type="evidence" value="ECO:0007669"/>
    <property type="project" value="UniProtKB-SubCell"/>
</dbReference>
<evidence type="ECO:0000313" key="16">
    <source>
        <dbReference type="EMBL" id="GFG40489.1"/>
    </source>
</evidence>
<keyword evidence="17" id="KW-1185">Reference proteome</keyword>
<keyword evidence="9" id="KW-0804">Transcription</keyword>
<evidence type="ECO:0000256" key="9">
    <source>
        <dbReference type="ARBA" id="ARBA00023163"/>
    </source>
</evidence>
<dbReference type="Gene3D" id="1.10.10.10">
    <property type="entry name" value="Winged helix-like DNA-binding domain superfamily/Winged helix DNA-binding domain"/>
    <property type="match status" value="1"/>
</dbReference>
<dbReference type="SUPFAM" id="SSF46785">
    <property type="entry name" value="Winged helix' DNA-binding domain"/>
    <property type="match status" value="1"/>
</dbReference>
<feature type="DNA-binding region" description="Fork-head" evidence="13">
    <location>
        <begin position="1"/>
        <end position="56"/>
    </location>
</feature>
<dbReference type="InterPro" id="IPR001766">
    <property type="entry name" value="Fork_head_dom"/>
</dbReference>
<feature type="non-terminal residue" evidence="16">
    <location>
        <position position="1"/>
    </location>
</feature>
<evidence type="ECO:0000256" key="6">
    <source>
        <dbReference type="ARBA" id="ARBA00023015"/>
    </source>
</evidence>
<dbReference type="GO" id="GO:0005634">
    <property type="term" value="C:nucleus"/>
    <property type="evidence" value="ECO:0007669"/>
    <property type="project" value="UniProtKB-SubCell"/>
</dbReference>
<comment type="subcellular location">
    <subcellularLocation>
        <location evidence="2">Cytoplasm</location>
    </subcellularLocation>
    <subcellularLocation>
        <location evidence="1 13">Nucleus</location>
    </subcellularLocation>
</comment>
<feature type="domain" description="Fork-head" evidence="15">
    <location>
        <begin position="1"/>
        <end position="56"/>
    </location>
</feature>
<dbReference type="InterPro" id="IPR036388">
    <property type="entry name" value="WH-like_DNA-bd_sf"/>
</dbReference>
<dbReference type="GO" id="GO:0000981">
    <property type="term" value="F:DNA-binding transcription factor activity, RNA polymerase II-specific"/>
    <property type="evidence" value="ECO:0007669"/>
    <property type="project" value="TreeGrafter"/>
</dbReference>
<evidence type="ECO:0000256" key="4">
    <source>
        <dbReference type="ARBA" id="ARBA00022490"/>
    </source>
</evidence>
<evidence type="ECO:0000256" key="1">
    <source>
        <dbReference type="ARBA" id="ARBA00004123"/>
    </source>
</evidence>
<protein>
    <recommendedName>
        <fullName evidence="15">Fork-head domain-containing protein</fullName>
    </recommendedName>
</protein>
<dbReference type="Pfam" id="PF16676">
    <property type="entry name" value="FOXO-TAD"/>
    <property type="match status" value="1"/>
</dbReference>
<keyword evidence="8" id="KW-0010">Activator</keyword>
<dbReference type="GO" id="GO:0030154">
    <property type="term" value="P:cell differentiation"/>
    <property type="evidence" value="ECO:0007669"/>
    <property type="project" value="UniProtKB-KW"/>
</dbReference>
<evidence type="ECO:0000256" key="5">
    <source>
        <dbReference type="ARBA" id="ARBA00022782"/>
    </source>
</evidence>
<dbReference type="PANTHER" id="PTHR45767:SF2">
    <property type="entry name" value="FORKHEAD BOX PROTEIN O"/>
    <property type="match status" value="1"/>
</dbReference>
<dbReference type="InterPro" id="IPR032067">
    <property type="entry name" value="FOXO-TAD"/>
</dbReference>
<dbReference type="Proteomes" id="UP000502823">
    <property type="component" value="Unassembled WGS sequence"/>
</dbReference>
<dbReference type="OrthoDB" id="5954824at2759"/>
<gene>
    <name evidence="16" type="ORF">Cfor_06501</name>
</gene>
<evidence type="ECO:0000256" key="8">
    <source>
        <dbReference type="ARBA" id="ARBA00023159"/>
    </source>
</evidence>
<evidence type="ECO:0000256" key="10">
    <source>
        <dbReference type="ARBA" id="ARBA00023242"/>
    </source>
</evidence>
<comment type="caution">
    <text evidence="16">The sequence shown here is derived from an EMBL/GenBank/DDBJ whole genome shotgun (WGS) entry which is preliminary data.</text>
</comment>
<feature type="region of interest" description="Disordered" evidence="14">
    <location>
        <begin position="329"/>
        <end position="361"/>
    </location>
</feature>
<keyword evidence="5" id="KW-0221">Differentiation</keyword>
<dbReference type="InterPro" id="IPR036390">
    <property type="entry name" value="WH_DNA-bd_sf"/>
</dbReference>
<dbReference type="Pfam" id="PF00250">
    <property type="entry name" value="Forkhead"/>
    <property type="match status" value="1"/>
</dbReference>
<evidence type="ECO:0000256" key="14">
    <source>
        <dbReference type="SAM" id="MobiDB-lite"/>
    </source>
</evidence>
<keyword evidence="10 13" id="KW-0539">Nucleus</keyword>